<comment type="caution">
    <text evidence="2">The sequence shown here is derived from an EMBL/GenBank/DDBJ whole genome shotgun (WGS) entry which is preliminary data.</text>
</comment>
<gene>
    <name evidence="2" type="ORF">KCV03_g8563</name>
</gene>
<feature type="non-terminal residue" evidence="2">
    <location>
        <position position="101"/>
    </location>
</feature>
<reference evidence="2" key="2">
    <citation type="submission" date="2021-08" db="EMBL/GenBank/DDBJ databases">
        <authorList>
            <person name="Gostincar C."/>
            <person name="Sun X."/>
            <person name="Song Z."/>
            <person name="Gunde-Cimerman N."/>
        </authorList>
    </citation>
    <scope>NUCLEOTIDE SEQUENCE</scope>
    <source>
        <strain evidence="2">EXF-8016</strain>
    </source>
</reference>
<organism evidence="2 3">
    <name type="scientific">Aureobasidium melanogenum</name>
    <name type="common">Aureobasidium pullulans var. melanogenum</name>
    <dbReference type="NCBI Taxonomy" id="46634"/>
    <lineage>
        <taxon>Eukaryota</taxon>
        <taxon>Fungi</taxon>
        <taxon>Dikarya</taxon>
        <taxon>Ascomycota</taxon>
        <taxon>Pezizomycotina</taxon>
        <taxon>Dothideomycetes</taxon>
        <taxon>Dothideomycetidae</taxon>
        <taxon>Dothideales</taxon>
        <taxon>Saccotheciaceae</taxon>
        <taxon>Aureobasidium</taxon>
    </lineage>
</organism>
<name>A0A9P8K4K3_AURME</name>
<keyword evidence="1" id="KW-0472">Membrane</keyword>
<keyword evidence="1" id="KW-0812">Transmembrane</keyword>
<dbReference type="Proteomes" id="UP000767238">
    <property type="component" value="Unassembled WGS sequence"/>
</dbReference>
<accession>A0A9P8K4K3</accession>
<proteinExistence type="predicted"/>
<dbReference type="EMBL" id="JAHFYH010000087">
    <property type="protein sequence ID" value="KAH0214091.1"/>
    <property type="molecule type" value="Genomic_DNA"/>
</dbReference>
<dbReference type="AlphaFoldDB" id="A0A9P8K4K3"/>
<dbReference type="OrthoDB" id="3894601at2759"/>
<evidence type="ECO:0000313" key="3">
    <source>
        <dbReference type="Proteomes" id="UP000767238"/>
    </source>
</evidence>
<reference evidence="2" key="1">
    <citation type="journal article" date="2021" name="J Fungi (Basel)">
        <title>Virulence traits and population genomics of the black yeast Aureobasidium melanogenum.</title>
        <authorList>
            <person name="Cernosa A."/>
            <person name="Sun X."/>
            <person name="Gostincar C."/>
            <person name="Fang C."/>
            <person name="Gunde-Cimerman N."/>
            <person name="Song Z."/>
        </authorList>
    </citation>
    <scope>NUCLEOTIDE SEQUENCE</scope>
    <source>
        <strain evidence="2">EXF-8016</strain>
    </source>
</reference>
<sequence length="101" mass="10925">MSIYITILENVVGFSVKHIGAEKTYEICTTLVLLYARVKQVHIAMAAPSGVPAYFIIPAIASIIISLKASSTHMRIGPPLVMLVILLLAMDAERASYGLSH</sequence>
<keyword evidence="1" id="KW-1133">Transmembrane helix</keyword>
<evidence type="ECO:0000256" key="1">
    <source>
        <dbReference type="SAM" id="Phobius"/>
    </source>
</evidence>
<protein>
    <submittedName>
        <fullName evidence="2">Uncharacterized protein</fullName>
    </submittedName>
</protein>
<feature type="transmembrane region" description="Helical" evidence="1">
    <location>
        <begin position="43"/>
        <end position="67"/>
    </location>
</feature>
<evidence type="ECO:0000313" key="2">
    <source>
        <dbReference type="EMBL" id="KAH0214091.1"/>
    </source>
</evidence>